<evidence type="ECO:0000256" key="2">
    <source>
        <dbReference type="ARBA" id="ARBA00023125"/>
    </source>
</evidence>
<dbReference type="Gene3D" id="1.10.10.10">
    <property type="entry name" value="Winged helix-like DNA-binding domain superfamily/Winged helix DNA-binding domain"/>
    <property type="match status" value="1"/>
</dbReference>
<feature type="domain" description="HTH rpiR-type" evidence="4">
    <location>
        <begin position="1"/>
        <end position="75"/>
    </location>
</feature>
<evidence type="ECO:0000256" key="3">
    <source>
        <dbReference type="ARBA" id="ARBA00023163"/>
    </source>
</evidence>
<dbReference type="InterPro" id="IPR046348">
    <property type="entry name" value="SIS_dom_sf"/>
</dbReference>
<evidence type="ECO:0000259" key="5">
    <source>
        <dbReference type="PROSITE" id="PS51464"/>
    </source>
</evidence>
<keyword evidence="3" id="KW-0804">Transcription</keyword>
<evidence type="ECO:0000313" key="6">
    <source>
        <dbReference type="EMBL" id="MET3558532.1"/>
    </source>
</evidence>
<dbReference type="SUPFAM" id="SSF53697">
    <property type="entry name" value="SIS domain"/>
    <property type="match status" value="1"/>
</dbReference>
<dbReference type="InterPro" id="IPR047640">
    <property type="entry name" value="RpiR-like"/>
</dbReference>
<dbReference type="PROSITE" id="PS51071">
    <property type="entry name" value="HTH_RPIR"/>
    <property type="match status" value="1"/>
</dbReference>
<dbReference type="InterPro" id="IPR035472">
    <property type="entry name" value="RpiR-like_SIS"/>
</dbReference>
<accession>A0ABV2FJ07</accession>
<dbReference type="InterPro" id="IPR001347">
    <property type="entry name" value="SIS_dom"/>
</dbReference>
<dbReference type="RefSeq" id="WP_354365673.1">
    <property type="nucleotide sequence ID" value="NZ_JBEPLO010000018.1"/>
</dbReference>
<dbReference type="InterPro" id="IPR036388">
    <property type="entry name" value="WH-like_DNA-bd_sf"/>
</dbReference>
<gene>
    <name evidence="6" type="ORF">ABID29_001658</name>
</gene>
<keyword evidence="7" id="KW-1185">Reference proteome</keyword>
<protein>
    <submittedName>
        <fullName evidence="6">DNA-binding MurR/RpiR family transcriptional regulator</fullName>
    </submittedName>
</protein>
<keyword evidence="2 6" id="KW-0238">DNA-binding</keyword>
<dbReference type="PROSITE" id="PS51464">
    <property type="entry name" value="SIS"/>
    <property type="match status" value="1"/>
</dbReference>
<dbReference type="Pfam" id="PF01418">
    <property type="entry name" value="HTH_6"/>
    <property type="match status" value="1"/>
</dbReference>
<dbReference type="Proteomes" id="UP001549122">
    <property type="component" value="Unassembled WGS sequence"/>
</dbReference>
<organism evidence="6 7">
    <name type="scientific">Streptococcus rupicaprae</name>
    <dbReference type="NCBI Taxonomy" id="759619"/>
    <lineage>
        <taxon>Bacteria</taxon>
        <taxon>Bacillati</taxon>
        <taxon>Bacillota</taxon>
        <taxon>Bacilli</taxon>
        <taxon>Lactobacillales</taxon>
        <taxon>Streptococcaceae</taxon>
        <taxon>Streptococcus</taxon>
    </lineage>
</organism>
<feature type="domain" description="SIS" evidence="5">
    <location>
        <begin position="124"/>
        <end position="266"/>
    </location>
</feature>
<keyword evidence="1" id="KW-0805">Transcription regulation</keyword>
<dbReference type="InterPro" id="IPR009057">
    <property type="entry name" value="Homeodomain-like_sf"/>
</dbReference>
<sequence length="283" mass="31912">MLDKIKELAANSRSSKGAIAAYLIEHLKDIEHQSLEELAQVTYTSKASLVRFAQGLGYKGWTDFLPDLIAERYYSATHYSDVDHSLPFSQDDSSSAIIQKIATIQKESLQDTADRLVPEDLEQAATWLAKARRVVIFGLSPNEYIGQLFRRKLLTLGKAIEVAHVGEFGLTTASMTKDDLAILISYSGSSESIETLRFIPHLKEKAVPIIGLTSEQGQILREAADLSFTICTREDKFRKIGNFSTEESILFILNSLYAVYFKQDYFSNYVHKTLLSRQLEDKR</sequence>
<evidence type="ECO:0000259" key="4">
    <source>
        <dbReference type="PROSITE" id="PS51071"/>
    </source>
</evidence>
<evidence type="ECO:0000256" key="1">
    <source>
        <dbReference type="ARBA" id="ARBA00023015"/>
    </source>
</evidence>
<dbReference type="SUPFAM" id="SSF46689">
    <property type="entry name" value="Homeodomain-like"/>
    <property type="match status" value="1"/>
</dbReference>
<reference evidence="6 7" key="1">
    <citation type="submission" date="2024-06" db="EMBL/GenBank/DDBJ databases">
        <title>Genomic Encyclopedia of Type Strains, Phase IV (KMG-IV): sequencing the most valuable type-strain genomes for metagenomic binning, comparative biology and taxonomic classification.</title>
        <authorList>
            <person name="Goeker M."/>
        </authorList>
    </citation>
    <scope>NUCLEOTIDE SEQUENCE [LARGE SCALE GENOMIC DNA]</scope>
    <source>
        <strain evidence="6 7">DSM 28303</strain>
    </source>
</reference>
<dbReference type="CDD" id="cd05013">
    <property type="entry name" value="SIS_RpiR"/>
    <property type="match status" value="1"/>
</dbReference>
<dbReference type="Pfam" id="PF01380">
    <property type="entry name" value="SIS"/>
    <property type="match status" value="1"/>
</dbReference>
<dbReference type="Gene3D" id="3.40.50.10490">
    <property type="entry name" value="Glucose-6-phosphate isomerase like protein, domain 1"/>
    <property type="match status" value="1"/>
</dbReference>
<dbReference type="PANTHER" id="PTHR30514">
    <property type="entry name" value="GLUCOKINASE"/>
    <property type="match status" value="1"/>
</dbReference>
<proteinExistence type="predicted"/>
<dbReference type="GO" id="GO:0003677">
    <property type="term" value="F:DNA binding"/>
    <property type="evidence" value="ECO:0007669"/>
    <property type="project" value="UniProtKB-KW"/>
</dbReference>
<comment type="caution">
    <text evidence="6">The sequence shown here is derived from an EMBL/GenBank/DDBJ whole genome shotgun (WGS) entry which is preliminary data.</text>
</comment>
<name>A0ABV2FJ07_9STRE</name>
<evidence type="ECO:0000313" key="7">
    <source>
        <dbReference type="Proteomes" id="UP001549122"/>
    </source>
</evidence>
<dbReference type="EMBL" id="JBEPLO010000018">
    <property type="protein sequence ID" value="MET3558532.1"/>
    <property type="molecule type" value="Genomic_DNA"/>
</dbReference>
<dbReference type="InterPro" id="IPR000281">
    <property type="entry name" value="HTH_RpiR"/>
</dbReference>
<dbReference type="PANTHER" id="PTHR30514:SF10">
    <property type="entry name" value="MURR_RPIR FAMILY TRANSCRIPTIONAL REGULATOR"/>
    <property type="match status" value="1"/>
</dbReference>